<protein>
    <submittedName>
        <fullName evidence="2">Uncharacterized protein</fullName>
    </submittedName>
</protein>
<sequence length="148" mass="16354">MGDYMIKRSLGLVLCCLAVTVANMPDAQEALNRSLTNVQHVSSYYGSENYHKWLQKQYPLLNLSDTSSFEYHLLTIATLERNVSDTLSIMFNNALRDLCLDLNHQRTVPSGDSCSSSCSNNGHLIAIGHLSMSTSVVKHEAQSDTGTK</sequence>
<dbReference type="EnsemblMetazoa" id="CapteT187231">
    <property type="protein sequence ID" value="CapteP187231"/>
    <property type="gene ID" value="CapteG187231"/>
</dbReference>
<keyword evidence="3" id="KW-1185">Reference proteome</keyword>
<dbReference type="Proteomes" id="UP000014760">
    <property type="component" value="Unassembled WGS sequence"/>
</dbReference>
<organism evidence="2 3">
    <name type="scientific">Capitella teleta</name>
    <name type="common">Polychaete worm</name>
    <dbReference type="NCBI Taxonomy" id="283909"/>
    <lineage>
        <taxon>Eukaryota</taxon>
        <taxon>Metazoa</taxon>
        <taxon>Spiralia</taxon>
        <taxon>Lophotrochozoa</taxon>
        <taxon>Annelida</taxon>
        <taxon>Polychaeta</taxon>
        <taxon>Sedentaria</taxon>
        <taxon>Scolecida</taxon>
        <taxon>Capitellidae</taxon>
        <taxon>Capitella</taxon>
    </lineage>
</organism>
<dbReference type="EMBL" id="AMQN01000082">
    <property type="status" value="NOT_ANNOTATED_CDS"/>
    <property type="molecule type" value="Genomic_DNA"/>
</dbReference>
<accession>X1ZK24</accession>
<dbReference type="HOGENOM" id="CLU_1760516_0_0_1"/>
<proteinExistence type="predicted"/>
<keyword evidence="1" id="KW-0732">Signal</keyword>
<feature type="signal peptide" evidence="1">
    <location>
        <begin position="1"/>
        <end position="22"/>
    </location>
</feature>
<dbReference type="AlphaFoldDB" id="X1ZK24"/>
<feature type="chain" id="PRO_5004948108" evidence="1">
    <location>
        <begin position="23"/>
        <end position="148"/>
    </location>
</feature>
<name>X1ZK24_CAPTE</name>
<reference evidence="2" key="3">
    <citation type="submission" date="2015-06" db="UniProtKB">
        <authorList>
            <consortium name="EnsemblMetazoa"/>
        </authorList>
    </citation>
    <scope>IDENTIFICATION</scope>
</reference>
<reference evidence="3" key="1">
    <citation type="submission" date="2012-12" db="EMBL/GenBank/DDBJ databases">
        <authorList>
            <person name="Hellsten U."/>
            <person name="Grimwood J."/>
            <person name="Chapman J.A."/>
            <person name="Shapiro H."/>
            <person name="Aerts A."/>
            <person name="Otillar R.P."/>
            <person name="Terry A.Y."/>
            <person name="Boore J.L."/>
            <person name="Simakov O."/>
            <person name="Marletaz F."/>
            <person name="Cho S.-J."/>
            <person name="Edsinger-Gonzales E."/>
            <person name="Havlak P."/>
            <person name="Kuo D.-H."/>
            <person name="Larsson T."/>
            <person name="Lv J."/>
            <person name="Arendt D."/>
            <person name="Savage R."/>
            <person name="Osoegawa K."/>
            <person name="de Jong P."/>
            <person name="Lindberg D.R."/>
            <person name="Seaver E.C."/>
            <person name="Weisblat D.A."/>
            <person name="Putnam N.H."/>
            <person name="Grigoriev I.V."/>
            <person name="Rokhsar D.S."/>
        </authorList>
    </citation>
    <scope>NUCLEOTIDE SEQUENCE</scope>
    <source>
        <strain evidence="3">I ESC-2004</strain>
    </source>
</reference>
<evidence type="ECO:0000313" key="3">
    <source>
        <dbReference type="Proteomes" id="UP000014760"/>
    </source>
</evidence>
<evidence type="ECO:0000256" key="1">
    <source>
        <dbReference type="SAM" id="SignalP"/>
    </source>
</evidence>
<reference evidence="3" key="2">
    <citation type="journal article" date="2013" name="Nature">
        <title>Insights into bilaterian evolution from three spiralian genomes.</title>
        <authorList>
            <person name="Simakov O."/>
            <person name="Marletaz F."/>
            <person name="Cho S.J."/>
            <person name="Edsinger-Gonzales E."/>
            <person name="Havlak P."/>
            <person name="Hellsten U."/>
            <person name="Kuo D.H."/>
            <person name="Larsson T."/>
            <person name="Lv J."/>
            <person name="Arendt D."/>
            <person name="Savage R."/>
            <person name="Osoegawa K."/>
            <person name="de Jong P."/>
            <person name="Grimwood J."/>
            <person name="Chapman J.A."/>
            <person name="Shapiro H."/>
            <person name="Aerts A."/>
            <person name="Otillar R.P."/>
            <person name="Terry A.Y."/>
            <person name="Boore J.L."/>
            <person name="Grigoriev I.V."/>
            <person name="Lindberg D.R."/>
            <person name="Seaver E.C."/>
            <person name="Weisblat D.A."/>
            <person name="Putnam N.H."/>
            <person name="Rokhsar D.S."/>
        </authorList>
    </citation>
    <scope>NUCLEOTIDE SEQUENCE</scope>
    <source>
        <strain evidence="3">I ESC-2004</strain>
    </source>
</reference>
<evidence type="ECO:0000313" key="2">
    <source>
        <dbReference type="EnsemblMetazoa" id="CapteP187231"/>
    </source>
</evidence>